<dbReference type="SMART" id="SM00119">
    <property type="entry name" value="HECTc"/>
    <property type="match status" value="1"/>
</dbReference>
<dbReference type="PANTHER" id="PTHR45700">
    <property type="entry name" value="UBIQUITIN-PROTEIN LIGASE E3C"/>
    <property type="match status" value="1"/>
</dbReference>
<comment type="caution">
    <text evidence="7">Lacks conserved residue(s) required for the propagation of feature annotation.</text>
</comment>
<dbReference type="Proteomes" id="UP000230069">
    <property type="component" value="Unassembled WGS sequence"/>
</dbReference>
<evidence type="ECO:0000256" key="7">
    <source>
        <dbReference type="PROSITE-ProRule" id="PRU00104"/>
    </source>
</evidence>
<dbReference type="InterPro" id="IPR035983">
    <property type="entry name" value="Hect_E3_ubiquitin_ligase"/>
</dbReference>
<dbReference type="InterPro" id="IPR044611">
    <property type="entry name" value="E3A/B/C-like"/>
</dbReference>
<comment type="catalytic activity">
    <reaction evidence="1">
        <text>S-ubiquitinyl-[E2 ubiquitin-conjugating enzyme]-L-cysteine + [acceptor protein]-L-lysine = [E2 ubiquitin-conjugating enzyme]-L-cysteine + N(6)-ubiquitinyl-[acceptor protein]-L-lysine.</text>
        <dbReference type="EC" id="2.3.2.26"/>
    </reaction>
</comment>
<dbReference type="Gene3D" id="3.90.1750.10">
    <property type="entry name" value="Hect, E3 ligase catalytic domains"/>
    <property type="match status" value="1"/>
</dbReference>
<dbReference type="Gene3D" id="3.30.2160.10">
    <property type="entry name" value="Hect, E3 ligase catalytic domain"/>
    <property type="match status" value="1"/>
</dbReference>
<keyword evidence="3" id="KW-0808">Transferase</keyword>
<dbReference type="PANTHER" id="PTHR45700:SF6">
    <property type="entry name" value="E3 UBIQUITIN-PROTEIN LIGASE UPL6"/>
    <property type="match status" value="1"/>
</dbReference>
<sequence>MVPAKSFNLIKSTTNLSGGKRLSVDFIQHRVSTVTSELLTQLEDWNNRRQFTAPSDFHAQEAVDESFLSQAVIENTRAYEILRQAPFLVPFTAGVYSAQETSDHLLYPNPGSGLVHEQHLKFFHFLGIVLGKAMLEGILVDIPFATFFLSKLKQKYNYLNDLPSLDPELYRHLIFLKHYHGDIAELELYFVIVNNEYGEQTEEELLPGGKDMRVTNENLITFIHLIANHRLNTQIRNQSSHFLRGFQQLIENEWISMFNEHELQLLISGSLEGMDVDDLRSYTHYNGGYDNKDYVIEMFWEVLKNFSLENQKKFLK</sequence>
<comment type="function">
    <text evidence="5">Probable E3 ubiquitin-protein ligase which mediates ubiquitination and subsequent proteasomal degradation of target proteins.</text>
</comment>
<feature type="domain" description="HECT" evidence="8">
    <location>
        <begin position="94"/>
        <end position="316"/>
    </location>
</feature>
<protein>
    <recommendedName>
        <fullName evidence="2">HECT-type E3 ubiquitin transferase</fullName>
        <ecNumber evidence="2">2.3.2.26</ecNumber>
    </recommendedName>
</protein>
<evidence type="ECO:0000256" key="5">
    <source>
        <dbReference type="ARBA" id="ARBA00057703"/>
    </source>
</evidence>
<dbReference type="InterPro" id="IPR000569">
    <property type="entry name" value="HECT_dom"/>
</dbReference>
<organism evidence="9 10">
    <name type="scientific">Aquilegia coerulea</name>
    <name type="common">Rocky mountain columbine</name>
    <dbReference type="NCBI Taxonomy" id="218851"/>
    <lineage>
        <taxon>Eukaryota</taxon>
        <taxon>Viridiplantae</taxon>
        <taxon>Streptophyta</taxon>
        <taxon>Embryophyta</taxon>
        <taxon>Tracheophyta</taxon>
        <taxon>Spermatophyta</taxon>
        <taxon>Magnoliopsida</taxon>
        <taxon>Ranunculales</taxon>
        <taxon>Ranunculaceae</taxon>
        <taxon>Thalictroideae</taxon>
        <taxon>Aquilegia</taxon>
    </lineage>
</organism>
<dbReference type="OrthoDB" id="8068875at2759"/>
<dbReference type="GO" id="GO:0006511">
    <property type="term" value="P:ubiquitin-dependent protein catabolic process"/>
    <property type="evidence" value="ECO:0007669"/>
    <property type="project" value="TreeGrafter"/>
</dbReference>
<dbReference type="EMBL" id="KZ305038">
    <property type="protein sequence ID" value="PIA42127.1"/>
    <property type="molecule type" value="Genomic_DNA"/>
</dbReference>
<evidence type="ECO:0000259" key="8">
    <source>
        <dbReference type="PROSITE" id="PS50237"/>
    </source>
</evidence>
<keyword evidence="10" id="KW-1185">Reference proteome</keyword>
<evidence type="ECO:0000256" key="1">
    <source>
        <dbReference type="ARBA" id="ARBA00000885"/>
    </source>
</evidence>
<dbReference type="Gene3D" id="3.30.2410.10">
    <property type="entry name" value="Hect, E3 ligase catalytic domain"/>
    <property type="match status" value="1"/>
</dbReference>
<dbReference type="SUPFAM" id="SSF56204">
    <property type="entry name" value="Hect, E3 ligase catalytic domain"/>
    <property type="match status" value="1"/>
</dbReference>
<dbReference type="PROSITE" id="PS50237">
    <property type="entry name" value="HECT"/>
    <property type="match status" value="1"/>
</dbReference>
<evidence type="ECO:0000313" key="10">
    <source>
        <dbReference type="Proteomes" id="UP000230069"/>
    </source>
</evidence>
<gene>
    <name evidence="9" type="ORF">AQUCO_02100173v1</name>
</gene>
<dbReference type="EC" id="2.3.2.26" evidence="2"/>
<dbReference type="GO" id="GO:0061630">
    <property type="term" value="F:ubiquitin protein ligase activity"/>
    <property type="evidence" value="ECO:0007669"/>
    <property type="project" value="UniProtKB-EC"/>
</dbReference>
<comment type="similarity">
    <text evidence="6">Belongs to the UPL family.</text>
</comment>
<evidence type="ECO:0000256" key="6">
    <source>
        <dbReference type="ARBA" id="ARBA00061247"/>
    </source>
</evidence>
<dbReference type="STRING" id="218851.A0A2G5DFY0"/>
<evidence type="ECO:0000256" key="3">
    <source>
        <dbReference type="ARBA" id="ARBA00022679"/>
    </source>
</evidence>
<dbReference type="GO" id="GO:0000209">
    <property type="term" value="P:protein polyubiquitination"/>
    <property type="evidence" value="ECO:0007669"/>
    <property type="project" value="InterPro"/>
</dbReference>
<evidence type="ECO:0000313" key="9">
    <source>
        <dbReference type="EMBL" id="PIA42127.1"/>
    </source>
</evidence>
<keyword evidence="4 7" id="KW-0833">Ubl conjugation pathway</keyword>
<dbReference type="AlphaFoldDB" id="A0A2G5DFY0"/>
<dbReference type="FunFam" id="3.30.2160.10:FF:000002">
    <property type="entry name" value="Putative Ubiquitin-protein ligase E3C"/>
    <property type="match status" value="1"/>
</dbReference>
<evidence type="ECO:0000256" key="2">
    <source>
        <dbReference type="ARBA" id="ARBA00012485"/>
    </source>
</evidence>
<accession>A0A2G5DFY0</accession>
<evidence type="ECO:0000256" key="4">
    <source>
        <dbReference type="ARBA" id="ARBA00022786"/>
    </source>
</evidence>
<dbReference type="Pfam" id="PF00632">
    <property type="entry name" value="HECT"/>
    <property type="match status" value="1"/>
</dbReference>
<dbReference type="InParanoid" id="A0A2G5DFY0"/>
<name>A0A2G5DFY0_AQUCA</name>
<proteinExistence type="inferred from homology"/>
<reference evidence="9 10" key="1">
    <citation type="submission" date="2017-09" db="EMBL/GenBank/DDBJ databases">
        <title>WGS assembly of Aquilegia coerulea Goldsmith.</title>
        <authorList>
            <person name="Hodges S."/>
            <person name="Kramer E."/>
            <person name="Nordborg M."/>
            <person name="Tomkins J."/>
            <person name="Borevitz J."/>
            <person name="Derieg N."/>
            <person name="Yan J."/>
            <person name="Mihaltcheva S."/>
            <person name="Hayes R.D."/>
            <person name="Rokhsar D."/>
        </authorList>
    </citation>
    <scope>NUCLEOTIDE SEQUENCE [LARGE SCALE GENOMIC DNA]</scope>
    <source>
        <strain evidence="10">cv. Goldsmith</strain>
    </source>
</reference>